<organism evidence="2">
    <name type="scientific">Pundamilia nyererei</name>
    <dbReference type="NCBI Taxonomy" id="303518"/>
    <lineage>
        <taxon>Eukaryota</taxon>
        <taxon>Metazoa</taxon>
        <taxon>Chordata</taxon>
        <taxon>Craniata</taxon>
        <taxon>Vertebrata</taxon>
        <taxon>Euteleostomi</taxon>
        <taxon>Actinopterygii</taxon>
        <taxon>Neopterygii</taxon>
        <taxon>Teleostei</taxon>
        <taxon>Neoteleostei</taxon>
        <taxon>Acanthomorphata</taxon>
        <taxon>Ovalentaria</taxon>
        <taxon>Cichlomorphae</taxon>
        <taxon>Cichliformes</taxon>
        <taxon>Cichlidae</taxon>
        <taxon>African cichlids</taxon>
        <taxon>Pseudocrenilabrinae</taxon>
        <taxon>Haplochromini</taxon>
        <taxon>Pundamilia</taxon>
    </lineage>
</organism>
<dbReference type="GO" id="GO:0032465">
    <property type="term" value="P:regulation of cytokinesis"/>
    <property type="evidence" value="ECO:0007669"/>
    <property type="project" value="InterPro"/>
</dbReference>
<keyword evidence="1" id="KW-0472">Membrane</keyword>
<evidence type="ECO:0008006" key="3">
    <source>
        <dbReference type="Google" id="ProtNLM"/>
    </source>
</evidence>
<dbReference type="PROSITE" id="PS50096">
    <property type="entry name" value="IQ"/>
    <property type="match status" value="1"/>
</dbReference>
<feature type="transmembrane region" description="Helical" evidence="1">
    <location>
        <begin position="169"/>
        <end position="190"/>
    </location>
</feature>
<dbReference type="PANTHER" id="PTHR13594:SF3">
    <property type="entry name" value="CENTRIOLAR COILED-COIL PROTEIN OF 110 KDA-LIKE ISOFORM X3"/>
    <property type="match status" value="1"/>
</dbReference>
<keyword evidence="1" id="KW-0812">Transmembrane</keyword>
<accession>A0A3B4GQ94</accession>
<dbReference type="AlphaFoldDB" id="A0A3B4GQ94"/>
<keyword evidence="1" id="KW-1133">Transmembrane helix</keyword>
<dbReference type="GO" id="GO:0005814">
    <property type="term" value="C:centriole"/>
    <property type="evidence" value="ECO:0007669"/>
    <property type="project" value="InterPro"/>
</dbReference>
<sequence length="325" mass="37804">MGDHLAAGFRRRCHTMDSQLHTYHSGAERIDRSQERLPRFMAGVTLFAPSRRTPAAPLNQSYDVENPSLPLLRPCVTPADESPGPNNGRKTPTVLRHAAEAQARKTGEYENQWRAQALEDMQRRLEKEHALQMSLLLAEQEKEQQRLLLVSTWNLTVTILYRSRSEKKLISFILISHIFSMFFITFSQVLTADQQKAFCRIGAITRGFLTRRLLKTEKVKHLRQTIMDTQEFIRSFQTEALQKRSTYTAQDLALQERVRAQLRAALYDIHDIFFEMPLEDRLALLQQDRELRVERKLRDMEKAKCPKERVALSAATQRSLDRKKK</sequence>
<reference evidence="2" key="1">
    <citation type="submission" date="2023-09" db="UniProtKB">
        <authorList>
            <consortium name="Ensembl"/>
        </authorList>
    </citation>
    <scope>IDENTIFICATION</scope>
</reference>
<dbReference type="InterPro" id="IPR033207">
    <property type="entry name" value="CCP110"/>
</dbReference>
<dbReference type="GO" id="GO:1903723">
    <property type="term" value="P:negative regulation of centriole elongation"/>
    <property type="evidence" value="ECO:0007669"/>
    <property type="project" value="TreeGrafter"/>
</dbReference>
<dbReference type="STRING" id="303518.ENSPNYP00000025170"/>
<dbReference type="PANTHER" id="PTHR13594">
    <property type="entry name" value="CENTRIOLAR COILED-COIL PROTEIN OF 110 KDA"/>
    <property type="match status" value="1"/>
</dbReference>
<evidence type="ECO:0000313" key="2">
    <source>
        <dbReference type="Ensembl" id="ENSPNYP00000025170.1"/>
    </source>
</evidence>
<dbReference type="GO" id="GO:0007099">
    <property type="term" value="P:centriole replication"/>
    <property type="evidence" value="ECO:0007669"/>
    <property type="project" value="InterPro"/>
</dbReference>
<name>A0A3B4GQ94_9CICH</name>
<dbReference type="Ensembl" id="ENSPNYT00000025787.1">
    <property type="protein sequence ID" value="ENSPNYP00000025170.1"/>
    <property type="gene ID" value="ENSPNYG00000018994.1"/>
</dbReference>
<proteinExistence type="predicted"/>
<dbReference type="GO" id="GO:0032053">
    <property type="term" value="P:ciliary basal body organization"/>
    <property type="evidence" value="ECO:0007669"/>
    <property type="project" value="TreeGrafter"/>
</dbReference>
<evidence type="ECO:0000256" key="1">
    <source>
        <dbReference type="SAM" id="Phobius"/>
    </source>
</evidence>
<protein>
    <recommendedName>
        <fullName evidence="3">Centriolar coiled-coil protein 110</fullName>
    </recommendedName>
</protein>
<dbReference type="GeneTree" id="ENSGT00390000004090"/>